<keyword evidence="1" id="KW-0614">Plasmid</keyword>
<dbReference type="KEGG" id="rhl:LPU83_pLPU83d_0965"/>
<dbReference type="HOGENOM" id="CLU_2540267_0_0_5"/>
<name>W6RQ80_9HYPH</name>
<organism evidence="1 2">
    <name type="scientific">Rhizobium favelukesii</name>
    <dbReference type="NCBI Taxonomy" id="348824"/>
    <lineage>
        <taxon>Bacteria</taxon>
        <taxon>Pseudomonadati</taxon>
        <taxon>Pseudomonadota</taxon>
        <taxon>Alphaproteobacteria</taxon>
        <taxon>Hyphomicrobiales</taxon>
        <taxon>Rhizobiaceae</taxon>
        <taxon>Rhizobium/Agrobacterium group</taxon>
        <taxon>Rhizobium</taxon>
    </lineage>
</organism>
<protein>
    <submittedName>
        <fullName evidence="1">Uncharacterized protein</fullName>
    </submittedName>
</protein>
<dbReference type="EMBL" id="HG916855">
    <property type="protein sequence ID" value="CDM62335.1"/>
    <property type="molecule type" value="Genomic_DNA"/>
</dbReference>
<proteinExistence type="predicted"/>
<evidence type="ECO:0000313" key="1">
    <source>
        <dbReference type="EMBL" id="CDM62335.1"/>
    </source>
</evidence>
<dbReference type="AlphaFoldDB" id="W6RQ80"/>
<keyword evidence="2" id="KW-1185">Reference proteome</keyword>
<dbReference type="RefSeq" id="WP_024317894.1">
    <property type="nucleotide sequence ID" value="NZ_ATTO01000066.1"/>
</dbReference>
<dbReference type="Proteomes" id="UP000019443">
    <property type="component" value="Plasmid pLPU83d"/>
</dbReference>
<accession>W6RQ80</accession>
<sequence length="83" mass="9301">MSVQAMFYVNEINHRATNSPADVNVEVKMNAAFGDYLQDLPEGNGDWSKWTPQGELSMTITNRAAIDEFEIGGVYRPTFEKAD</sequence>
<dbReference type="PATRIC" id="fig|348824.6.peg.6647"/>
<evidence type="ECO:0000313" key="2">
    <source>
        <dbReference type="Proteomes" id="UP000019443"/>
    </source>
</evidence>
<reference evidence="1" key="1">
    <citation type="submission" date="2013-11" db="EMBL/GenBank/DDBJ databases">
        <title>Draft genome sequence of the broad-host-range Rhizobium sp. LPU83 strain, a member of the low-genetic diversity Oregon-like Rhizobium sp. group.</title>
        <authorList>
            <person name="Wibberg D."/>
            <person name="Puehler A."/>
            <person name="Schlueter A."/>
        </authorList>
    </citation>
    <scope>NUCLEOTIDE SEQUENCE [LARGE SCALE GENOMIC DNA]</scope>
    <source>
        <strain evidence="1">LPU83</strain>
        <plasmid evidence="1">pLPU83d</plasmid>
    </source>
</reference>
<geneLocation type="plasmid" evidence="1 2">
    <name>pLPU83d</name>
</geneLocation>
<gene>
    <name evidence="1" type="ORF">LPU83_pLPU83d_0965</name>
</gene>